<feature type="domain" description="Reticulon" evidence="6">
    <location>
        <begin position="5"/>
        <end position="86"/>
    </location>
</feature>
<dbReference type="Proteomes" id="UP000593560">
    <property type="component" value="Unassembled WGS sequence"/>
</dbReference>
<comment type="subcellular location">
    <subcellularLocation>
        <location evidence="1">Endoplasmic reticulum membrane</location>
        <topology evidence="1">Multi-pass membrane protein</topology>
    </subcellularLocation>
</comment>
<evidence type="ECO:0000256" key="5">
    <source>
        <dbReference type="ARBA" id="ARBA00023136"/>
    </source>
</evidence>
<dbReference type="InterPro" id="IPR003388">
    <property type="entry name" value="Reticulon"/>
</dbReference>
<evidence type="ECO:0000256" key="1">
    <source>
        <dbReference type="ARBA" id="ARBA00004477"/>
    </source>
</evidence>
<gene>
    <name evidence="7" type="ORF">Gohar_024476</name>
</gene>
<evidence type="ECO:0000256" key="2">
    <source>
        <dbReference type="ARBA" id="ARBA00022692"/>
    </source>
</evidence>
<evidence type="ECO:0000256" key="3">
    <source>
        <dbReference type="ARBA" id="ARBA00022824"/>
    </source>
</evidence>
<organism evidence="7 8">
    <name type="scientific">Gossypium harknessii</name>
    <dbReference type="NCBI Taxonomy" id="34285"/>
    <lineage>
        <taxon>Eukaryota</taxon>
        <taxon>Viridiplantae</taxon>
        <taxon>Streptophyta</taxon>
        <taxon>Embryophyta</taxon>
        <taxon>Tracheophyta</taxon>
        <taxon>Spermatophyta</taxon>
        <taxon>Magnoliopsida</taxon>
        <taxon>eudicotyledons</taxon>
        <taxon>Gunneridae</taxon>
        <taxon>Pentapetalae</taxon>
        <taxon>rosids</taxon>
        <taxon>malvids</taxon>
        <taxon>Malvales</taxon>
        <taxon>Malvaceae</taxon>
        <taxon>Malvoideae</taxon>
        <taxon>Gossypium</taxon>
    </lineage>
</organism>
<dbReference type="AlphaFoldDB" id="A0A7J9HIN8"/>
<reference evidence="7 8" key="1">
    <citation type="journal article" date="2019" name="Genome Biol. Evol.">
        <title>Insights into the evolution of the New World diploid cottons (Gossypium, subgenus Houzingenia) based on genome sequencing.</title>
        <authorList>
            <person name="Grover C.E."/>
            <person name="Arick M.A. 2nd"/>
            <person name="Thrash A."/>
            <person name="Conover J.L."/>
            <person name="Sanders W.S."/>
            <person name="Peterson D.G."/>
            <person name="Frelichowski J.E."/>
            <person name="Scheffler J.A."/>
            <person name="Scheffler B.E."/>
            <person name="Wendel J.F."/>
        </authorList>
    </citation>
    <scope>NUCLEOTIDE SEQUENCE [LARGE SCALE GENOMIC DNA]</scope>
    <source>
        <strain evidence="7">0</strain>
        <tissue evidence="7">Leaf</tissue>
    </source>
</reference>
<dbReference type="GO" id="GO:0005789">
    <property type="term" value="C:endoplasmic reticulum membrane"/>
    <property type="evidence" value="ECO:0007669"/>
    <property type="project" value="UniProtKB-SubCell"/>
</dbReference>
<dbReference type="Pfam" id="PF02453">
    <property type="entry name" value="Reticulon"/>
    <property type="match status" value="1"/>
</dbReference>
<evidence type="ECO:0000313" key="7">
    <source>
        <dbReference type="EMBL" id="MBA0808765.1"/>
    </source>
</evidence>
<name>A0A7J9HIN8_9ROSI</name>
<proteinExistence type="predicted"/>
<keyword evidence="8" id="KW-1185">Reference proteome</keyword>
<accession>A0A7J9HIN8</accession>
<dbReference type="EMBL" id="JABFAD010000009">
    <property type="protein sequence ID" value="MBA0808765.1"/>
    <property type="molecule type" value="Genomic_DNA"/>
</dbReference>
<evidence type="ECO:0000259" key="6">
    <source>
        <dbReference type="Pfam" id="PF02453"/>
    </source>
</evidence>
<comment type="caution">
    <text evidence="7">The sequence shown here is derived from an EMBL/GenBank/DDBJ whole genome shotgun (WGS) entry which is preliminary data.</text>
</comment>
<evidence type="ECO:0000256" key="4">
    <source>
        <dbReference type="ARBA" id="ARBA00022989"/>
    </source>
</evidence>
<keyword evidence="3" id="KW-0256">Endoplasmic reticulum</keyword>
<keyword evidence="2" id="KW-0812">Transmembrane</keyword>
<dbReference type="OrthoDB" id="567788at2759"/>
<keyword evidence="5" id="KW-0472">Membrane</keyword>
<evidence type="ECO:0000313" key="8">
    <source>
        <dbReference type="Proteomes" id="UP000593560"/>
    </source>
</evidence>
<keyword evidence="4" id="KW-1133">Transmembrane helix</keyword>
<sequence length="86" mass="9786">MPTMLLMEIGMTNIASLCVDLPLILKLFSTMMRIYYSSRQLETLPELEMSEEMVNTIAASLCVTINNVLLMAQDMTLGNDSWLFFK</sequence>
<feature type="non-terminal residue" evidence="7">
    <location>
        <position position="86"/>
    </location>
</feature>
<protein>
    <recommendedName>
        <fullName evidence="6">Reticulon domain-containing protein</fullName>
    </recommendedName>
</protein>